<dbReference type="SUPFAM" id="SSF81296">
    <property type="entry name" value="E set domains"/>
    <property type="match status" value="1"/>
</dbReference>
<evidence type="ECO:0000256" key="3">
    <source>
        <dbReference type="ARBA" id="ARBA00023295"/>
    </source>
</evidence>
<dbReference type="InterPro" id="IPR014756">
    <property type="entry name" value="Ig_E-set"/>
</dbReference>
<evidence type="ECO:0000313" key="6">
    <source>
        <dbReference type="Proteomes" id="UP001652395"/>
    </source>
</evidence>
<sequence>MEKAALFCDETAEYRCPEEPDPGDLVTLRFRTAKNNADHVSMIICGSGQRIELYKAESRGRFDFYETVISVGKTALRFYFEIKKGRETCLYNRLGVTKDIQRQQMFAITPGFHVPDWAKGALMYQIFIDRFCNGDPDNDVVSDEYIYIGFPVMKIDDWREDLSVLDVDRFYGGDLQGIWDKLDYLQDMKVEVLYLNPIFVSPSNHKYDTQDYEHVDPHYGVIVKEAEGLADEYDSDNGHSEKYAVRTTDMENLEASDAFFARFMEEVHKRGMRVILDGVFNHCGSFNKWLDREKIYAGRSGYEPGAYLDPESPYQKFFKFSDENGWPDNGSYEGWWDHNTLPKLNYEGSEVLYQYVLDIAKKWLSPPYNIDGWRLDVAADLGHSPEMNHQFWRDFRKVVKETNPDALILAEHYGDGSSWLGGDQWDTIMNYDAFMEPLSWFLTGLEKHSDRADGHLYQNSQAFMCTMLYNMSWMQTPSMMAAMNELSNHDHSRFLTRTNRQVGRLDYRGKAAASEGINLGIFRAAVVVQMTWPGAPTIYYGDEAGVCGWTDPDSRRTYPWGQEDLELMEFHRYLAGIRNWNRAFRTGSFKPLLAENGMIAYGRFQENERGVVLVNSESFTQRAQIPVWEAEVTGDSMDRIMESSVERYNVGRLPYPVRDGILTVEIGPFCAMIFEEKVLDF</sequence>
<dbReference type="Pfam" id="PF00128">
    <property type="entry name" value="Alpha-amylase"/>
    <property type="match status" value="2"/>
</dbReference>
<evidence type="ECO:0000256" key="1">
    <source>
        <dbReference type="ARBA" id="ARBA00008061"/>
    </source>
</evidence>
<comment type="caution">
    <text evidence="5">The sequence shown here is derived from an EMBL/GenBank/DDBJ whole genome shotgun (WGS) entry which is preliminary data.</text>
</comment>
<reference evidence="5 6" key="1">
    <citation type="journal article" date="2021" name="ISME Commun">
        <title>Automated analysis of genomic sequences facilitates high-throughput and comprehensive description of bacteria.</title>
        <authorList>
            <person name="Hitch T.C.A."/>
        </authorList>
    </citation>
    <scope>NUCLEOTIDE SEQUENCE [LARGE SCALE GENOMIC DNA]</scope>
    <source>
        <strain evidence="6">f_CCE</strain>
    </source>
</reference>
<dbReference type="SUPFAM" id="SSF51011">
    <property type="entry name" value="Glycosyl hydrolase domain"/>
    <property type="match status" value="1"/>
</dbReference>
<dbReference type="InterPro" id="IPR006047">
    <property type="entry name" value="GH13_cat_dom"/>
</dbReference>
<organism evidence="5 6">
    <name type="scientific">Alitiscatomonas aceti</name>
    <dbReference type="NCBI Taxonomy" id="2981724"/>
    <lineage>
        <taxon>Bacteria</taxon>
        <taxon>Bacillati</taxon>
        <taxon>Bacillota</taxon>
        <taxon>Clostridia</taxon>
        <taxon>Lachnospirales</taxon>
        <taxon>Lachnospiraceae</taxon>
        <taxon>Alitiscatomonas</taxon>
    </lineage>
</organism>
<dbReference type="Gene3D" id="3.20.20.80">
    <property type="entry name" value="Glycosidases"/>
    <property type="match status" value="1"/>
</dbReference>
<accession>A0ABT2V4X4</accession>
<dbReference type="SUPFAM" id="SSF51445">
    <property type="entry name" value="(Trans)glycosidases"/>
    <property type="match status" value="1"/>
</dbReference>
<protein>
    <submittedName>
        <fullName evidence="5">Glycoside hydrolase family 13 protein</fullName>
    </submittedName>
</protein>
<keyword evidence="6" id="KW-1185">Reference proteome</keyword>
<dbReference type="Proteomes" id="UP001652395">
    <property type="component" value="Unassembled WGS sequence"/>
</dbReference>
<feature type="domain" description="Glycosyl hydrolase family 13 catalytic" evidence="4">
    <location>
        <begin position="125"/>
        <end position="578"/>
    </location>
</feature>
<dbReference type="CDD" id="cd02857">
    <property type="entry name" value="E_set_CDase_PDE_N"/>
    <property type="match status" value="1"/>
</dbReference>
<evidence type="ECO:0000313" key="5">
    <source>
        <dbReference type="EMBL" id="MCU6801309.1"/>
    </source>
</evidence>
<gene>
    <name evidence="5" type="ORF">OCV69_15490</name>
</gene>
<dbReference type="CDD" id="cd11338">
    <property type="entry name" value="AmyAc_CMD"/>
    <property type="match status" value="1"/>
</dbReference>
<dbReference type="PANTHER" id="PTHR10357:SF210">
    <property type="entry name" value="MALTODEXTRIN GLUCOSIDASE"/>
    <property type="match status" value="1"/>
</dbReference>
<dbReference type="Gene3D" id="2.60.40.10">
    <property type="entry name" value="Immunoglobulins"/>
    <property type="match status" value="1"/>
</dbReference>
<dbReference type="SMART" id="SM00642">
    <property type="entry name" value="Aamy"/>
    <property type="match status" value="1"/>
</dbReference>
<dbReference type="RefSeq" id="WP_158360207.1">
    <property type="nucleotide sequence ID" value="NZ_JAOQJF010000049.1"/>
</dbReference>
<dbReference type="Pfam" id="PF02903">
    <property type="entry name" value="Alpha-amylase_N"/>
    <property type="match status" value="1"/>
</dbReference>
<evidence type="ECO:0000259" key="4">
    <source>
        <dbReference type="SMART" id="SM00642"/>
    </source>
</evidence>
<keyword evidence="2 5" id="KW-0378">Hydrolase</keyword>
<keyword evidence="3" id="KW-0326">Glycosidase</keyword>
<dbReference type="EMBL" id="JAOQJF010000049">
    <property type="protein sequence ID" value="MCU6801309.1"/>
    <property type="molecule type" value="Genomic_DNA"/>
</dbReference>
<dbReference type="PANTHER" id="PTHR10357">
    <property type="entry name" value="ALPHA-AMYLASE FAMILY MEMBER"/>
    <property type="match status" value="1"/>
</dbReference>
<name>A0ABT2V4X4_9FIRM</name>
<comment type="similarity">
    <text evidence="1">Belongs to the glycosyl hydrolase 13 family.</text>
</comment>
<dbReference type="InterPro" id="IPR017853">
    <property type="entry name" value="GH"/>
</dbReference>
<proteinExistence type="inferred from homology"/>
<dbReference type="Gene3D" id="2.60.40.1180">
    <property type="entry name" value="Golgi alpha-mannosidase II"/>
    <property type="match status" value="1"/>
</dbReference>
<dbReference type="InterPro" id="IPR013780">
    <property type="entry name" value="Glyco_hydro_b"/>
</dbReference>
<dbReference type="InterPro" id="IPR004185">
    <property type="entry name" value="Glyco_hydro_13_lg-like_dom"/>
</dbReference>
<evidence type="ECO:0000256" key="2">
    <source>
        <dbReference type="ARBA" id="ARBA00022801"/>
    </source>
</evidence>
<dbReference type="GO" id="GO:0016787">
    <property type="term" value="F:hydrolase activity"/>
    <property type="evidence" value="ECO:0007669"/>
    <property type="project" value="UniProtKB-KW"/>
</dbReference>
<dbReference type="InterPro" id="IPR013783">
    <property type="entry name" value="Ig-like_fold"/>
</dbReference>